<dbReference type="InterPro" id="IPR045584">
    <property type="entry name" value="Pilin-like"/>
</dbReference>
<organism evidence="2 3">
    <name type="scientific">Pontibacterium sinense</name>
    <dbReference type="NCBI Taxonomy" id="2781979"/>
    <lineage>
        <taxon>Bacteria</taxon>
        <taxon>Pseudomonadati</taxon>
        <taxon>Pseudomonadota</taxon>
        <taxon>Gammaproteobacteria</taxon>
        <taxon>Oceanospirillales</taxon>
        <taxon>Oceanospirillaceae</taxon>
        <taxon>Pontibacterium</taxon>
    </lineage>
</organism>
<protein>
    <submittedName>
        <fullName evidence="2">Type II secretion system protein</fullName>
    </submittedName>
</protein>
<reference evidence="2" key="1">
    <citation type="submission" date="2020-10" db="EMBL/GenBank/DDBJ databases">
        <title>Bacterium isolated from coastal waters sediment.</title>
        <authorList>
            <person name="Chen R.-J."/>
            <person name="Lu D.-C."/>
            <person name="Zhu K.-L."/>
            <person name="Du Z.-J."/>
        </authorList>
    </citation>
    <scope>NUCLEOTIDE SEQUENCE</scope>
    <source>
        <strain evidence="2">N1Y112</strain>
    </source>
</reference>
<dbReference type="RefSeq" id="WP_193953650.1">
    <property type="nucleotide sequence ID" value="NZ_JADEYS010000011.1"/>
</dbReference>
<evidence type="ECO:0000313" key="3">
    <source>
        <dbReference type="Proteomes" id="UP000640333"/>
    </source>
</evidence>
<evidence type="ECO:0000313" key="2">
    <source>
        <dbReference type="EMBL" id="MBE9398013.1"/>
    </source>
</evidence>
<keyword evidence="1" id="KW-0812">Transmembrane</keyword>
<name>A0A8J7JYV1_9GAMM</name>
<keyword evidence="1" id="KW-1133">Transmembrane helix</keyword>
<keyword evidence="1" id="KW-0472">Membrane</keyword>
<comment type="caution">
    <text evidence="2">The sequence shown here is derived from an EMBL/GenBank/DDBJ whole genome shotgun (WGS) entry which is preliminary data.</text>
</comment>
<sequence>MRTNQMPLYKSCTLHPPVSGFTLVDLVVVIALLGILASVALPRFVSLGADARRASVEGVQAAMASTSTMVAAKSMVEGVKDGWITVDGNRIKVTDGYIAGHWNNAWRYALNIGKEIGYTRTNQSCTQNAFCGVGNQKKASGLPIATSGRGLVIVWLEGMKISDHCYAYYYNPSNGDDPITGTVVAGC</sequence>
<dbReference type="Proteomes" id="UP000640333">
    <property type="component" value="Unassembled WGS sequence"/>
</dbReference>
<dbReference type="AlphaFoldDB" id="A0A8J7JYV1"/>
<proteinExistence type="predicted"/>
<dbReference type="SUPFAM" id="SSF54523">
    <property type="entry name" value="Pili subunits"/>
    <property type="match status" value="1"/>
</dbReference>
<accession>A0A8J7JYV1</accession>
<feature type="transmembrane region" description="Helical" evidence="1">
    <location>
        <begin position="20"/>
        <end position="45"/>
    </location>
</feature>
<evidence type="ECO:0000256" key="1">
    <source>
        <dbReference type="SAM" id="Phobius"/>
    </source>
</evidence>
<dbReference type="EMBL" id="JADEYS010000011">
    <property type="protein sequence ID" value="MBE9398013.1"/>
    <property type="molecule type" value="Genomic_DNA"/>
</dbReference>
<dbReference type="Gene3D" id="3.30.700.10">
    <property type="entry name" value="Glycoprotein, Type 4 Pilin"/>
    <property type="match status" value="1"/>
</dbReference>
<gene>
    <name evidence="2" type="ORF">IOQ59_12165</name>
</gene>
<keyword evidence="3" id="KW-1185">Reference proteome</keyword>